<dbReference type="PANTHER" id="PTHR21666">
    <property type="entry name" value="PEPTIDASE-RELATED"/>
    <property type="match status" value="1"/>
</dbReference>
<proteinExistence type="predicted"/>
<name>A0ABW5M3X6_9BACT</name>
<comment type="caution">
    <text evidence="1">The sequence shown here is derived from an EMBL/GenBank/DDBJ whole genome shotgun (WGS) entry which is preliminary data.</text>
</comment>
<dbReference type="PANTHER" id="PTHR21666:SF270">
    <property type="entry name" value="MUREIN HYDROLASE ACTIVATOR ENVC"/>
    <property type="match status" value="1"/>
</dbReference>
<dbReference type="SUPFAM" id="SSF51261">
    <property type="entry name" value="Duplicated hybrid motif"/>
    <property type="match status" value="1"/>
</dbReference>
<protein>
    <submittedName>
        <fullName evidence="1">Peptidase M23</fullName>
    </submittedName>
</protein>
<dbReference type="Proteomes" id="UP001597469">
    <property type="component" value="Unassembled WGS sequence"/>
</dbReference>
<sequence length="226" mass="25074">MLVPFDFRKEPYLILDFSSSNPDLATLDLTNTATFADYVVNQLKLSGARVGVGGYNEHRVIYRRSEHFQQMTEPREIHLGIDLWADAGTPVFAPLDGVVHSFQDNANFGDYGPTIILEHYVESSAAGKPRPGLAAFHPLYSLYGHLTRESLNGLYEGKEFKAGQKIAEIGPYPENGDWPPHLHFQLMTDMLGLKGDFPGVCSLADRAKFLAICPNPNDLLRITGLP</sequence>
<organism evidence="1 2">
    <name type="scientific">Spirosoma soli</name>
    <dbReference type="NCBI Taxonomy" id="1770529"/>
    <lineage>
        <taxon>Bacteria</taxon>
        <taxon>Pseudomonadati</taxon>
        <taxon>Bacteroidota</taxon>
        <taxon>Cytophagia</taxon>
        <taxon>Cytophagales</taxon>
        <taxon>Cytophagaceae</taxon>
        <taxon>Spirosoma</taxon>
    </lineage>
</organism>
<evidence type="ECO:0000313" key="1">
    <source>
        <dbReference type="EMBL" id="MFD2571725.1"/>
    </source>
</evidence>
<dbReference type="EMBL" id="JBHULN010000007">
    <property type="protein sequence ID" value="MFD2571725.1"/>
    <property type="molecule type" value="Genomic_DNA"/>
</dbReference>
<dbReference type="Gene3D" id="2.70.70.10">
    <property type="entry name" value="Glucose Permease (Domain IIA)"/>
    <property type="match status" value="1"/>
</dbReference>
<evidence type="ECO:0000313" key="2">
    <source>
        <dbReference type="Proteomes" id="UP001597469"/>
    </source>
</evidence>
<dbReference type="CDD" id="cd12797">
    <property type="entry name" value="M23_peptidase"/>
    <property type="match status" value="1"/>
</dbReference>
<dbReference type="RefSeq" id="WP_381523506.1">
    <property type="nucleotide sequence ID" value="NZ_JBHULN010000007.1"/>
</dbReference>
<reference evidence="2" key="1">
    <citation type="journal article" date="2019" name="Int. J. Syst. Evol. Microbiol.">
        <title>The Global Catalogue of Microorganisms (GCM) 10K type strain sequencing project: providing services to taxonomists for standard genome sequencing and annotation.</title>
        <authorList>
            <consortium name="The Broad Institute Genomics Platform"/>
            <consortium name="The Broad Institute Genome Sequencing Center for Infectious Disease"/>
            <person name="Wu L."/>
            <person name="Ma J."/>
        </authorList>
    </citation>
    <scope>NUCLEOTIDE SEQUENCE [LARGE SCALE GENOMIC DNA]</scope>
    <source>
        <strain evidence="2">KCTC 42805</strain>
    </source>
</reference>
<accession>A0ABW5M3X6</accession>
<keyword evidence="2" id="KW-1185">Reference proteome</keyword>
<dbReference type="InterPro" id="IPR011055">
    <property type="entry name" value="Dup_hybrid_motif"/>
</dbReference>
<gene>
    <name evidence="1" type="ORF">ACFSUS_13855</name>
</gene>
<dbReference type="InterPro" id="IPR050570">
    <property type="entry name" value="Cell_wall_metabolism_enzyme"/>
</dbReference>